<keyword evidence="5" id="KW-1185">Reference proteome</keyword>
<feature type="domain" description="Retrotransposon gag" evidence="2">
    <location>
        <begin position="233"/>
        <end position="324"/>
    </location>
</feature>
<evidence type="ECO:0000259" key="2">
    <source>
        <dbReference type="Pfam" id="PF03732"/>
    </source>
</evidence>
<evidence type="ECO:0000313" key="5">
    <source>
        <dbReference type="Proteomes" id="UP000595140"/>
    </source>
</evidence>
<organism evidence="4 5">
    <name type="scientific">Cuscuta campestris</name>
    <dbReference type="NCBI Taxonomy" id="132261"/>
    <lineage>
        <taxon>Eukaryota</taxon>
        <taxon>Viridiplantae</taxon>
        <taxon>Streptophyta</taxon>
        <taxon>Embryophyta</taxon>
        <taxon>Tracheophyta</taxon>
        <taxon>Spermatophyta</taxon>
        <taxon>Magnoliopsida</taxon>
        <taxon>eudicotyledons</taxon>
        <taxon>Gunneridae</taxon>
        <taxon>Pentapetalae</taxon>
        <taxon>asterids</taxon>
        <taxon>lamiids</taxon>
        <taxon>Solanales</taxon>
        <taxon>Convolvulaceae</taxon>
        <taxon>Cuscuteae</taxon>
        <taxon>Cuscuta</taxon>
        <taxon>Cuscuta subgen. Grammica</taxon>
        <taxon>Cuscuta sect. Cleistogrammica</taxon>
    </lineage>
</organism>
<dbReference type="PANTHER" id="PTHR48258">
    <property type="entry name" value="DUF4218 DOMAIN-CONTAINING PROTEIN-RELATED"/>
    <property type="match status" value="1"/>
</dbReference>
<name>A0A484MHS0_9ASTE</name>
<feature type="domain" description="DUF4216" evidence="3">
    <location>
        <begin position="26"/>
        <end position="95"/>
    </location>
</feature>
<proteinExistence type="predicted"/>
<dbReference type="Pfam" id="PF03732">
    <property type="entry name" value="Retrotrans_gag"/>
    <property type="match status" value="1"/>
</dbReference>
<protein>
    <recommendedName>
        <fullName evidence="6">Retrotransposon gag domain-containing protein</fullName>
    </recommendedName>
</protein>
<gene>
    <name evidence="4" type="ORF">CCAM_LOCUS30136</name>
</gene>
<evidence type="ECO:0000256" key="1">
    <source>
        <dbReference type="SAM" id="MobiDB-lite"/>
    </source>
</evidence>
<evidence type="ECO:0000313" key="4">
    <source>
        <dbReference type="EMBL" id="VFQ88360.1"/>
    </source>
</evidence>
<feature type="region of interest" description="Disordered" evidence="1">
    <location>
        <begin position="336"/>
        <end position="364"/>
    </location>
</feature>
<dbReference type="InterPro" id="IPR005162">
    <property type="entry name" value="Retrotrans_gag_dom"/>
</dbReference>
<dbReference type="AlphaFoldDB" id="A0A484MHS0"/>
<dbReference type="EMBL" id="OOIL02003548">
    <property type="protein sequence ID" value="VFQ88360.1"/>
    <property type="molecule type" value="Genomic_DNA"/>
</dbReference>
<dbReference type="Proteomes" id="UP000595140">
    <property type="component" value="Unassembled WGS sequence"/>
</dbReference>
<dbReference type="Pfam" id="PF13952">
    <property type="entry name" value="DUF4216"/>
    <property type="match status" value="1"/>
</dbReference>
<dbReference type="InterPro" id="IPR025312">
    <property type="entry name" value="DUF4216"/>
</dbReference>
<evidence type="ECO:0000259" key="3">
    <source>
        <dbReference type="Pfam" id="PF13952"/>
    </source>
</evidence>
<dbReference type="PANTHER" id="PTHR48258:SF3">
    <property type="entry name" value="FK506-BINDING PROTEIN 4-LIKE ISOFORM X1"/>
    <property type="match status" value="1"/>
</dbReference>
<reference evidence="4 5" key="1">
    <citation type="submission" date="2018-04" db="EMBL/GenBank/DDBJ databases">
        <authorList>
            <person name="Vogel A."/>
        </authorList>
    </citation>
    <scope>NUCLEOTIDE SEQUENCE [LARGE SCALE GENOMIC DNA]</scope>
</reference>
<evidence type="ECO:0008006" key="6">
    <source>
        <dbReference type="Google" id="ProtNLM"/>
    </source>
</evidence>
<dbReference type="OrthoDB" id="1300314at2759"/>
<sequence>MLVSSAKDKNPIADEITFYGVIQEIWELNYNSFTRVVFKCDWVENSKKGLKVEDFGMTFVDLSKIGHKSDSFVLADLVRKVFYVEDPADSRWSVVLQAPQMDWLNEEELGDTTLDHPCLSHALPSVNTFDVLTENDAVYVRDALYQHTDQQIWDVYIYSVNAERVVVCVLHAGNQPPPPPPVRQVTLKTLKDNGAEEFLGDNIAEPQIAFDWLDQTTRVLKNLRIPEADRPELAVQLLRKGAYEWWKRASENALEPLTWAYFDSSFQKEYIPPRFREGKQDEFVALRQGDMTLPEFRQRFDHLAQFAGTLVAGYNQIEKAEKGLIAWKKSVAGSEEPSTQHKAVVTSGGKRTPGGGHSMPHSKKTKAEVKHAPTFLHEFRPIKASTGIISTGRNLLAIN</sequence>
<accession>A0A484MHS0</accession>